<dbReference type="Pfam" id="PF00361">
    <property type="entry name" value="Proton_antipo_M"/>
    <property type="match status" value="1"/>
</dbReference>
<dbReference type="GO" id="GO:0042773">
    <property type="term" value="P:ATP synthesis coupled electron transport"/>
    <property type="evidence" value="ECO:0007669"/>
    <property type="project" value="InterPro"/>
</dbReference>
<gene>
    <name evidence="7" type="primary">nad2</name>
</gene>
<reference evidence="7" key="1">
    <citation type="journal article" date="2014" name="Mob. Genet. Elements">
        <title>An intronic open reading frame was released from one of group II introns in the mitochondrial genome of the haptophyte Chrysochromulina sp. NIES-1333.</title>
        <authorList>
            <person name="Nishimura Y."/>
            <person name="Kamikawa R."/>
            <person name="Hashimoto T."/>
            <person name="Inagaki Y."/>
        </authorList>
    </citation>
    <scope>NUCLEOTIDE SEQUENCE</scope>
    <source>
        <strain evidence="7">NIES-1333</strain>
    </source>
</reference>
<name>A0A068PBK6_9EUKA</name>
<feature type="transmembrane region" description="Helical" evidence="5">
    <location>
        <begin position="314"/>
        <end position="335"/>
    </location>
</feature>
<keyword evidence="3 5" id="KW-1133">Transmembrane helix</keyword>
<dbReference type="NCBIfam" id="TIGR01770">
    <property type="entry name" value="NDH_I_N"/>
    <property type="match status" value="1"/>
</dbReference>
<evidence type="ECO:0000256" key="4">
    <source>
        <dbReference type="ARBA" id="ARBA00023136"/>
    </source>
</evidence>
<feature type="transmembrane region" description="Helical" evidence="5">
    <location>
        <begin position="71"/>
        <end position="93"/>
    </location>
</feature>
<dbReference type="GO" id="GO:0016020">
    <property type="term" value="C:membrane"/>
    <property type="evidence" value="ECO:0007669"/>
    <property type="project" value="UniProtKB-SubCell"/>
</dbReference>
<dbReference type="EMBL" id="AB930144">
    <property type="protein sequence ID" value="BAP05412.1"/>
    <property type="molecule type" value="Genomic_DNA"/>
</dbReference>
<comment type="subcellular location">
    <subcellularLocation>
        <location evidence="1">Membrane</location>
        <topology evidence="1">Multi-pass membrane protein</topology>
    </subcellularLocation>
</comment>
<feature type="transmembrane region" description="Helical" evidence="5">
    <location>
        <begin position="229"/>
        <end position="253"/>
    </location>
</feature>
<evidence type="ECO:0000256" key="2">
    <source>
        <dbReference type="ARBA" id="ARBA00022692"/>
    </source>
</evidence>
<organism evidence="7">
    <name type="scientific">Chrysochromulina sp. NIES-1333</name>
    <dbReference type="NCBI Taxonomy" id="407208"/>
    <lineage>
        <taxon>Eukaryota</taxon>
        <taxon>Haptista</taxon>
        <taxon>Haptophyta</taxon>
        <taxon>Prymnesiophyceae</taxon>
        <taxon>Prymnesiales</taxon>
        <taxon>Chrysochromulinaceae</taxon>
        <taxon>Chrysochromulina</taxon>
    </lineage>
</organism>
<evidence type="ECO:0000259" key="6">
    <source>
        <dbReference type="Pfam" id="PF00361"/>
    </source>
</evidence>
<feature type="domain" description="NADH:quinone oxidoreductase/Mrp antiporter transmembrane" evidence="6">
    <location>
        <begin position="114"/>
        <end position="404"/>
    </location>
</feature>
<protein>
    <submittedName>
        <fullName evidence="7">NADH dehydrogenase subunit 2</fullName>
    </submittedName>
</protein>
<evidence type="ECO:0000256" key="3">
    <source>
        <dbReference type="ARBA" id="ARBA00022989"/>
    </source>
</evidence>
<evidence type="ECO:0000256" key="1">
    <source>
        <dbReference type="ARBA" id="ARBA00004141"/>
    </source>
</evidence>
<geneLocation type="mitochondrion" evidence="7"/>
<feature type="transmembrane region" description="Helical" evidence="5">
    <location>
        <begin position="356"/>
        <end position="374"/>
    </location>
</feature>
<evidence type="ECO:0000313" key="7">
    <source>
        <dbReference type="EMBL" id="BAP05412.1"/>
    </source>
</evidence>
<dbReference type="GO" id="GO:0008137">
    <property type="term" value="F:NADH dehydrogenase (ubiquinone) activity"/>
    <property type="evidence" value="ECO:0007669"/>
    <property type="project" value="InterPro"/>
</dbReference>
<accession>A0A068PBK6</accession>
<feature type="transmembrane region" description="Helical" evidence="5">
    <location>
        <begin position="151"/>
        <end position="171"/>
    </location>
</feature>
<keyword evidence="4 5" id="KW-0472">Membrane</keyword>
<feature type="transmembrane region" description="Helical" evidence="5">
    <location>
        <begin position="191"/>
        <end position="217"/>
    </location>
</feature>
<feature type="transmembrane region" description="Helical" evidence="5">
    <location>
        <begin position="41"/>
        <end position="64"/>
    </location>
</feature>
<dbReference type="InterPro" id="IPR001750">
    <property type="entry name" value="ND/Mrp_TM"/>
</dbReference>
<feature type="transmembrane region" description="Helical" evidence="5">
    <location>
        <begin position="441"/>
        <end position="463"/>
    </location>
</feature>
<feature type="transmembrane region" description="Helical" evidence="5">
    <location>
        <begin position="394"/>
        <end position="420"/>
    </location>
</feature>
<keyword evidence="7" id="KW-0496">Mitochondrion</keyword>
<dbReference type="PANTHER" id="PTHR22773">
    <property type="entry name" value="NADH DEHYDROGENASE"/>
    <property type="match status" value="1"/>
</dbReference>
<feature type="transmembrane region" description="Helical" evidence="5">
    <location>
        <begin position="259"/>
        <end position="280"/>
    </location>
</feature>
<dbReference type="InterPro" id="IPR010096">
    <property type="entry name" value="NADH-Q_OxRdtase_suN/2"/>
</dbReference>
<feature type="transmembrane region" description="Helical" evidence="5">
    <location>
        <begin position="287"/>
        <end position="308"/>
    </location>
</feature>
<keyword evidence="2 5" id="KW-0812">Transmembrane</keyword>
<sequence>MNKWTWTITSYAKSFDHWGFLSSKSELAFPSLLQSFNNFNIFFLLSSLLLFSNSFFIFDNLYFFNQNFQNYFLLIVLLVLVAVYDFHVSRLIIKYELDFLLTCTFLSSICLCFADDFLIFYLAVEFQSLTFYIIASFNRHSEYSTEAGLKYFIFGAVISCFLLLGFALIFLSAGTTSFELITTLTFGFKDYFFSLGFLLILITLFFKIGAAPFHYWLCDVYDGSILSATLLFASAPKIIIFAVLIKMAFVVFQNLHFEFVNFFNFACLTSIFIGTFSAIYQKRMKRLFAYSTIAHTGFILLGFLSASAESTKAIVIYIVIYSLLSVLLFSFLIFVSTSQQNFPKYLINWTSFGLKNYFAALTFTMIMFSIAGIPPLAGFFSKFFVLLAAITNNYLITSFIVIVISSIACFYYIRLIKIFFFSANSKNSFWLSSSKPKNTDLLISAIMFFNLFFIFKADFLSFFSTVVCFSIF</sequence>
<evidence type="ECO:0000256" key="5">
    <source>
        <dbReference type="SAM" id="Phobius"/>
    </source>
</evidence>
<dbReference type="AlphaFoldDB" id="A0A068PBK6"/>
<proteinExistence type="predicted"/>